<sequence>MGKDRTWPFDRGDADGGQPRRQEDVPGVRGGAISQDIGGEPASRRPLGDEGGAGAYPGGPTYSEGTEETTNAENWVPPTEQISGPPEEPTD</sequence>
<name>A0A6N7PN82_9BACT</name>
<gene>
    <name evidence="2" type="ORF">GF068_14880</name>
</gene>
<dbReference type="AlphaFoldDB" id="A0A6N7PN82"/>
<dbReference type="Proteomes" id="UP000440224">
    <property type="component" value="Unassembled WGS sequence"/>
</dbReference>
<evidence type="ECO:0000313" key="2">
    <source>
        <dbReference type="EMBL" id="MRG93207.1"/>
    </source>
</evidence>
<dbReference type="EMBL" id="WJIE01000004">
    <property type="protein sequence ID" value="MRG93207.1"/>
    <property type="molecule type" value="Genomic_DNA"/>
</dbReference>
<comment type="caution">
    <text evidence="2">The sequence shown here is derived from an EMBL/GenBank/DDBJ whole genome shotgun (WGS) entry which is preliminary data.</text>
</comment>
<evidence type="ECO:0000256" key="1">
    <source>
        <dbReference type="SAM" id="MobiDB-lite"/>
    </source>
</evidence>
<accession>A0A6N7PN82</accession>
<protein>
    <submittedName>
        <fullName evidence="2">Uncharacterized protein</fullName>
    </submittedName>
</protein>
<keyword evidence="3" id="KW-1185">Reference proteome</keyword>
<proteinExistence type="predicted"/>
<dbReference type="OrthoDB" id="9928856at2"/>
<reference evidence="2 3" key="1">
    <citation type="submission" date="2019-10" db="EMBL/GenBank/DDBJ databases">
        <title>A soil myxobacterium in the family Polyangiaceae.</title>
        <authorList>
            <person name="Li Y."/>
            <person name="Wang J."/>
        </authorList>
    </citation>
    <scope>NUCLEOTIDE SEQUENCE [LARGE SCALE GENOMIC DNA]</scope>
    <source>
        <strain evidence="2 3">DSM 14734</strain>
    </source>
</reference>
<feature type="compositionally biased region" description="Basic and acidic residues" evidence="1">
    <location>
        <begin position="1"/>
        <end position="26"/>
    </location>
</feature>
<feature type="region of interest" description="Disordered" evidence="1">
    <location>
        <begin position="1"/>
        <end position="91"/>
    </location>
</feature>
<organism evidence="2 3">
    <name type="scientific">Polyangium spumosum</name>
    <dbReference type="NCBI Taxonomy" id="889282"/>
    <lineage>
        <taxon>Bacteria</taxon>
        <taxon>Pseudomonadati</taxon>
        <taxon>Myxococcota</taxon>
        <taxon>Polyangia</taxon>
        <taxon>Polyangiales</taxon>
        <taxon>Polyangiaceae</taxon>
        <taxon>Polyangium</taxon>
    </lineage>
</organism>
<evidence type="ECO:0000313" key="3">
    <source>
        <dbReference type="Proteomes" id="UP000440224"/>
    </source>
</evidence>